<name>A0A502KNL8_9GAMM</name>
<reference evidence="1 2" key="1">
    <citation type="submission" date="2019-01" db="EMBL/GenBank/DDBJ databases">
        <title>Litorilituus lipolytica sp. nov., isolated from intertidal sand of the Yellow Sea in China.</title>
        <authorList>
            <person name="Liu A."/>
        </authorList>
    </citation>
    <scope>NUCLEOTIDE SEQUENCE [LARGE SCALE GENOMIC DNA]</scope>
    <source>
        <strain evidence="1 2">RZ04</strain>
    </source>
</reference>
<accession>A0A502KNL8</accession>
<dbReference type="Proteomes" id="UP000315303">
    <property type="component" value="Unassembled WGS sequence"/>
</dbReference>
<keyword evidence="2" id="KW-1185">Reference proteome</keyword>
<sequence>MENHTYEIQKQFASAHEVGHIVAALSLDLKITHVTLALDNDDNPHIKLKGNISKSGLNDREVVAFYLASEKAVEIWWMKYANQNTSYDVYQNIKCNHSESDRNEADKFLSHKCYPIPMNNRILADAIHLIDNIFIHKDYLFKPLVNQLAEKGYLTGEQIEELDQELIIKTPKLDTFV</sequence>
<dbReference type="RefSeq" id="WP_140604598.1">
    <property type="nucleotide sequence ID" value="NZ_SAWY01000036.1"/>
</dbReference>
<protein>
    <recommendedName>
        <fullName evidence="3">Peptidase M41 domain-containing protein</fullName>
    </recommendedName>
</protein>
<evidence type="ECO:0008006" key="3">
    <source>
        <dbReference type="Google" id="ProtNLM"/>
    </source>
</evidence>
<proteinExistence type="predicted"/>
<gene>
    <name evidence="1" type="ORF">EPA86_13835</name>
</gene>
<evidence type="ECO:0000313" key="2">
    <source>
        <dbReference type="Proteomes" id="UP000315303"/>
    </source>
</evidence>
<dbReference type="EMBL" id="SAWY01000036">
    <property type="protein sequence ID" value="TPH13270.1"/>
    <property type="molecule type" value="Genomic_DNA"/>
</dbReference>
<evidence type="ECO:0000313" key="1">
    <source>
        <dbReference type="EMBL" id="TPH13270.1"/>
    </source>
</evidence>
<organism evidence="1 2">
    <name type="scientific">Litorilituus lipolyticus</name>
    <dbReference type="NCBI Taxonomy" id="2491017"/>
    <lineage>
        <taxon>Bacteria</taxon>
        <taxon>Pseudomonadati</taxon>
        <taxon>Pseudomonadota</taxon>
        <taxon>Gammaproteobacteria</taxon>
        <taxon>Alteromonadales</taxon>
        <taxon>Colwelliaceae</taxon>
        <taxon>Litorilituus</taxon>
    </lineage>
</organism>
<comment type="caution">
    <text evidence="1">The sequence shown here is derived from an EMBL/GenBank/DDBJ whole genome shotgun (WGS) entry which is preliminary data.</text>
</comment>
<dbReference type="AlphaFoldDB" id="A0A502KNL8"/>